<evidence type="ECO:0000313" key="3">
    <source>
        <dbReference type="Proteomes" id="UP000664073"/>
    </source>
</evidence>
<dbReference type="EMBL" id="JAFVMH010000001">
    <property type="protein sequence ID" value="MBO1323860.1"/>
    <property type="molecule type" value="Genomic_DNA"/>
</dbReference>
<evidence type="ECO:0000313" key="2">
    <source>
        <dbReference type="EMBL" id="MBO1323860.1"/>
    </source>
</evidence>
<evidence type="ECO:0000256" key="1">
    <source>
        <dbReference type="SAM" id="Phobius"/>
    </source>
</evidence>
<organism evidence="2 3">
    <name type="scientific">Acetobacter garciniae</name>
    <dbReference type="NCBI Taxonomy" id="2817435"/>
    <lineage>
        <taxon>Bacteria</taxon>
        <taxon>Pseudomonadati</taxon>
        <taxon>Pseudomonadota</taxon>
        <taxon>Alphaproteobacteria</taxon>
        <taxon>Acetobacterales</taxon>
        <taxon>Acetobacteraceae</taxon>
        <taxon>Acetobacter</taxon>
    </lineage>
</organism>
<accession>A0A939KLV7</accession>
<keyword evidence="1" id="KW-1133">Transmembrane helix</keyword>
<gene>
    <name evidence="2" type="ORF">J2D77_01655</name>
</gene>
<keyword evidence="3" id="KW-1185">Reference proteome</keyword>
<reference evidence="2" key="1">
    <citation type="submission" date="2021-03" db="EMBL/GenBank/DDBJ databases">
        <title>The complete genome sequence of Acetobacter sp. TBRC 12339.</title>
        <authorList>
            <person name="Charoenyingcharoen P."/>
            <person name="Yukphan P."/>
        </authorList>
    </citation>
    <scope>NUCLEOTIDE SEQUENCE</scope>
    <source>
        <strain evidence="2">TBRC 12339</strain>
    </source>
</reference>
<sequence>MTHLPYILASYGLATAMALTLSIGAALRLRRDRARLDALERTSAKRTAPSAQAGATP</sequence>
<evidence type="ECO:0008006" key="4">
    <source>
        <dbReference type="Google" id="ProtNLM"/>
    </source>
</evidence>
<protein>
    <recommendedName>
        <fullName evidence="4">Heme exporter protein D</fullName>
    </recommendedName>
</protein>
<dbReference type="RefSeq" id="WP_207844457.1">
    <property type="nucleotide sequence ID" value="NZ_JAFVMH010000001.1"/>
</dbReference>
<keyword evidence="1" id="KW-0812">Transmembrane</keyword>
<dbReference type="AlphaFoldDB" id="A0A939KLV7"/>
<proteinExistence type="predicted"/>
<dbReference type="Proteomes" id="UP000664073">
    <property type="component" value="Unassembled WGS sequence"/>
</dbReference>
<keyword evidence="1" id="KW-0472">Membrane</keyword>
<name>A0A939KLV7_9PROT</name>
<comment type="caution">
    <text evidence="2">The sequence shown here is derived from an EMBL/GenBank/DDBJ whole genome shotgun (WGS) entry which is preliminary data.</text>
</comment>
<feature type="transmembrane region" description="Helical" evidence="1">
    <location>
        <begin position="6"/>
        <end position="27"/>
    </location>
</feature>